<evidence type="ECO:0000313" key="4">
    <source>
        <dbReference type="Proteomes" id="UP001223586"/>
    </source>
</evidence>
<proteinExistence type="predicted"/>
<protein>
    <submittedName>
        <fullName evidence="3">Vacuolar-type H+-ATPase subunit I/STV1</fullName>
    </submittedName>
</protein>
<gene>
    <name evidence="3" type="ORF">J2S08_001120</name>
</gene>
<dbReference type="EMBL" id="JAUSTT010000005">
    <property type="protein sequence ID" value="MDQ0175286.1"/>
    <property type="molecule type" value="Genomic_DNA"/>
</dbReference>
<keyword evidence="4" id="KW-1185">Reference proteome</keyword>
<name>A0ABT9WPS2_9BACI</name>
<organism evidence="3 4">
    <name type="scientific">Bacillus chungangensis</name>
    <dbReference type="NCBI Taxonomy" id="587633"/>
    <lineage>
        <taxon>Bacteria</taxon>
        <taxon>Bacillati</taxon>
        <taxon>Bacillota</taxon>
        <taxon>Bacilli</taxon>
        <taxon>Bacillales</taxon>
        <taxon>Bacillaceae</taxon>
        <taxon>Bacillus</taxon>
    </lineage>
</organism>
<accession>A0ABT9WPS2</accession>
<keyword evidence="1" id="KW-0175">Coiled coil</keyword>
<feature type="coiled-coil region" evidence="1">
    <location>
        <begin position="65"/>
        <end position="113"/>
    </location>
</feature>
<feature type="coiled-coil region" evidence="1">
    <location>
        <begin position="252"/>
        <end position="287"/>
    </location>
</feature>
<evidence type="ECO:0000256" key="1">
    <source>
        <dbReference type="SAM" id="Coils"/>
    </source>
</evidence>
<evidence type="ECO:0000313" key="3">
    <source>
        <dbReference type="EMBL" id="MDQ0175286.1"/>
    </source>
</evidence>
<dbReference type="RefSeq" id="WP_307227477.1">
    <property type="nucleotide sequence ID" value="NZ_JAUSTT010000005.1"/>
</dbReference>
<evidence type="ECO:0000256" key="2">
    <source>
        <dbReference type="SAM" id="MobiDB-lite"/>
    </source>
</evidence>
<dbReference type="Proteomes" id="UP001223586">
    <property type="component" value="Unassembled WGS sequence"/>
</dbReference>
<sequence length="291" mass="32795">MYISFSPQQQIGLANVSYQSHHHLPKNTIDNNGMSGRREAVNKGMIFGNSMGTSLGGKAKKNSMLDSLIQQKENLLESKNALIEKNLENGGNLLSIKEKLESIDKQIQEVNEQISKIHFEEQQKALNMEGKSKKTENTNQTADNDSSHWVQTDDSINKMNGVVYLSSQLSQVKALSSQKTSLSGEVRILNYEIKLDESRRVNPAAKRQKVAKIEDNIKKMDEIIGDSLKNVNTKIKDSTLTNKVDKNEESKIKNSNKNIEDTDKSLMKLAEQKYQNDSDNINNHENMNITI</sequence>
<reference evidence="3 4" key="1">
    <citation type="submission" date="2023-07" db="EMBL/GenBank/DDBJ databases">
        <title>Genomic Encyclopedia of Type Strains, Phase IV (KMG-IV): sequencing the most valuable type-strain genomes for metagenomic binning, comparative biology and taxonomic classification.</title>
        <authorList>
            <person name="Goeker M."/>
        </authorList>
    </citation>
    <scope>NUCLEOTIDE SEQUENCE [LARGE SCALE GENOMIC DNA]</scope>
    <source>
        <strain evidence="3 4">DSM 23837</strain>
    </source>
</reference>
<feature type="region of interest" description="Disordered" evidence="2">
    <location>
        <begin position="129"/>
        <end position="150"/>
    </location>
</feature>
<comment type="caution">
    <text evidence="3">The sequence shown here is derived from an EMBL/GenBank/DDBJ whole genome shotgun (WGS) entry which is preliminary data.</text>
</comment>
<feature type="compositionally biased region" description="Polar residues" evidence="2">
    <location>
        <begin position="137"/>
        <end position="150"/>
    </location>
</feature>